<dbReference type="RefSeq" id="WP_041886559.1">
    <property type="nucleotide sequence ID" value="NZ_CP157278.1"/>
</dbReference>
<sequence>MRCIYSNLLKGLRVLLVLSAISCADSTKVATVNKKIQLSKFSKAVFTEKTYTDIRILETYPNEEPCKAGKLNANLYVCLRINSGDTVYVFDSCQKVAFAMEKLHENFALEHKNIKKDTPSEITIVAPQSFSIPGNAKYVLAGLTRLED</sequence>
<organism evidence="2 3">
    <name type="scientific">Pedobacter lusitanus</name>
    <dbReference type="NCBI Taxonomy" id="1503925"/>
    <lineage>
        <taxon>Bacteria</taxon>
        <taxon>Pseudomonadati</taxon>
        <taxon>Bacteroidota</taxon>
        <taxon>Sphingobacteriia</taxon>
        <taxon>Sphingobacteriales</taxon>
        <taxon>Sphingobacteriaceae</taxon>
        <taxon>Pedobacter</taxon>
    </lineage>
</organism>
<feature type="signal peptide" evidence="1">
    <location>
        <begin position="1"/>
        <end position="24"/>
    </location>
</feature>
<evidence type="ECO:0000256" key="1">
    <source>
        <dbReference type="SAM" id="SignalP"/>
    </source>
</evidence>
<dbReference type="EMBL" id="JXRA01000130">
    <property type="protein sequence ID" value="KIO74846.1"/>
    <property type="molecule type" value="Genomic_DNA"/>
</dbReference>
<proteinExistence type="predicted"/>
<dbReference type="AlphaFoldDB" id="A0A0D0GKF4"/>
<dbReference type="OrthoDB" id="769630at2"/>
<keyword evidence="1" id="KW-0732">Signal</keyword>
<gene>
    <name evidence="2" type="ORF">TH53_24110</name>
</gene>
<feature type="chain" id="PRO_5002222567" description="Lipoprotein" evidence="1">
    <location>
        <begin position="25"/>
        <end position="148"/>
    </location>
</feature>
<name>A0A0D0GKF4_9SPHI</name>
<accession>A0A0D0GKF4</accession>
<evidence type="ECO:0008006" key="4">
    <source>
        <dbReference type="Google" id="ProtNLM"/>
    </source>
</evidence>
<reference evidence="2 3" key="1">
    <citation type="submission" date="2015-01" db="EMBL/GenBank/DDBJ databases">
        <title>Draft genome sequence of Pedobacter sp. NL19 isolated from sludge of an effluent treatment pond in an abandoned uranium mine.</title>
        <authorList>
            <person name="Santos T."/>
            <person name="Caetano T."/>
            <person name="Covas C."/>
            <person name="Cruz A."/>
            <person name="Mendo S."/>
        </authorList>
    </citation>
    <scope>NUCLEOTIDE SEQUENCE [LARGE SCALE GENOMIC DNA]</scope>
    <source>
        <strain evidence="2 3">NL19</strain>
    </source>
</reference>
<evidence type="ECO:0000313" key="3">
    <source>
        <dbReference type="Proteomes" id="UP000032049"/>
    </source>
</evidence>
<dbReference type="STRING" id="1503925.TH53_24110"/>
<evidence type="ECO:0000313" key="2">
    <source>
        <dbReference type="EMBL" id="KIO74846.1"/>
    </source>
</evidence>
<comment type="caution">
    <text evidence="2">The sequence shown here is derived from an EMBL/GenBank/DDBJ whole genome shotgun (WGS) entry which is preliminary data.</text>
</comment>
<protein>
    <recommendedName>
        <fullName evidence="4">Lipoprotein</fullName>
    </recommendedName>
</protein>
<keyword evidence="3" id="KW-1185">Reference proteome</keyword>
<dbReference type="Proteomes" id="UP000032049">
    <property type="component" value="Unassembled WGS sequence"/>
</dbReference>